<dbReference type="Proteomes" id="UP000183371">
    <property type="component" value="Unassembled WGS sequence"/>
</dbReference>
<evidence type="ECO:0000256" key="1">
    <source>
        <dbReference type="SAM" id="SignalP"/>
    </source>
</evidence>
<evidence type="ECO:0008006" key="4">
    <source>
        <dbReference type="Google" id="ProtNLM"/>
    </source>
</evidence>
<sequence>MKNKYLYSFVQKLKNLRNLAVLALLGLTLAACQTTITAKDIEEAQVKVSKVTVTGDWKFEGLNNVLGVDYDKDVIVKVTKKALQTKLKELHGPRRVNVDVKIQSFFISNMGYDILFGTGASSMSGMVTVTDARTKEVIVKDARIGTAVANHEVFAEQVVAKVLRATKKR</sequence>
<dbReference type="AlphaFoldDB" id="A0A1I7D3X4"/>
<dbReference type="PROSITE" id="PS51257">
    <property type="entry name" value="PROKAR_LIPOPROTEIN"/>
    <property type="match status" value="1"/>
</dbReference>
<proteinExistence type="predicted"/>
<keyword evidence="3" id="KW-1185">Reference proteome</keyword>
<protein>
    <recommendedName>
        <fullName evidence="4">DUF4410 domain-containing protein</fullName>
    </recommendedName>
</protein>
<name>A0A1I7D3X4_9HYPH</name>
<reference evidence="3" key="1">
    <citation type="submission" date="2016-10" db="EMBL/GenBank/DDBJ databases">
        <authorList>
            <person name="Varghese N."/>
            <person name="Submissions S."/>
        </authorList>
    </citation>
    <scope>NUCLEOTIDE SEQUENCE [LARGE SCALE GENOMIC DNA]</scope>
    <source>
        <strain evidence="3">DSM 17465</strain>
    </source>
</reference>
<evidence type="ECO:0000313" key="2">
    <source>
        <dbReference type="EMBL" id="SFU06390.1"/>
    </source>
</evidence>
<feature type="chain" id="PRO_5010293383" description="DUF4410 domain-containing protein" evidence="1">
    <location>
        <begin position="31"/>
        <end position="169"/>
    </location>
</feature>
<dbReference type="EMBL" id="FPBD01000007">
    <property type="protein sequence ID" value="SFU06390.1"/>
    <property type="molecule type" value="Genomic_DNA"/>
</dbReference>
<dbReference type="RefSeq" id="WP_054783873.1">
    <property type="nucleotide sequence ID" value="NZ_FPBD01000007.1"/>
</dbReference>
<gene>
    <name evidence="2" type="ORF">SAMN05444141_107266</name>
</gene>
<organism evidence="2 3">
    <name type="scientific">Pseudovibrio denitrificans</name>
    <dbReference type="NCBI Taxonomy" id="258256"/>
    <lineage>
        <taxon>Bacteria</taxon>
        <taxon>Pseudomonadati</taxon>
        <taxon>Pseudomonadota</taxon>
        <taxon>Alphaproteobacteria</taxon>
        <taxon>Hyphomicrobiales</taxon>
        <taxon>Stappiaceae</taxon>
        <taxon>Pseudovibrio</taxon>
    </lineage>
</organism>
<feature type="signal peptide" evidence="1">
    <location>
        <begin position="1"/>
        <end position="30"/>
    </location>
</feature>
<evidence type="ECO:0000313" key="3">
    <source>
        <dbReference type="Proteomes" id="UP000183371"/>
    </source>
</evidence>
<keyword evidence="1" id="KW-0732">Signal</keyword>
<accession>A0A1I7D3X4</accession>